<accession>A0A937EPT3</accession>
<evidence type="ECO:0000256" key="4">
    <source>
        <dbReference type="ARBA" id="ARBA00023136"/>
    </source>
</evidence>
<reference evidence="8" key="1">
    <citation type="submission" date="2021-01" db="EMBL/GenBank/DDBJ databases">
        <title>WGS of actinomycetes isolated from Thailand.</title>
        <authorList>
            <person name="Thawai C."/>
        </authorList>
    </citation>
    <scope>NUCLEOTIDE SEQUENCE</scope>
    <source>
        <strain evidence="8">RCU-197</strain>
    </source>
</reference>
<name>A0A937EPT3_9ACTN</name>
<keyword evidence="9" id="KW-1185">Reference proteome</keyword>
<feature type="domain" description="Major facilitator superfamily (MFS) profile" evidence="7">
    <location>
        <begin position="1"/>
        <end position="168"/>
    </location>
</feature>
<dbReference type="Gene3D" id="1.20.1250.20">
    <property type="entry name" value="MFS general substrate transporter like domains"/>
    <property type="match status" value="1"/>
</dbReference>
<dbReference type="EMBL" id="JAERRK010000030">
    <property type="protein sequence ID" value="MBL1087303.1"/>
    <property type="molecule type" value="Genomic_DNA"/>
</dbReference>
<keyword evidence="3 6" id="KW-1133">Transmembrane helix</keyword>
<evidence type="ECO:0000256" key="6">
    <source>
        <dbReference type="SAM" id="Phobius"/>
    </source>
</evidence>
<evidence type="ECO:0000256" key="1">
    <source>
        <dbReference type="ARBA" id="ARBA00004651"/>
    </source>
</evidence>
<dbReference type="InterPro" id="IPR036259">
    <property type="entry name" value="MFS_trans_sf"/>
</dbReference>
<feature type="transmembrane region" description="Helical" evidence="6">
    <location>
        <begin position="38"/>
        <end position="56"/>
    </location>
</feature>
<dbReference type="Pfam" id="PF07690">
    <property type="entry name" value="MFS_1"/>
    <property type="match status" value="1"/>
</dbReference>
<evidence type="ECO:0000313" key="8">
    <source>
        <dbReference type="EMBL" id="MBL1087303.1"/>
    </source>
</evidence>
<comment type="subcellular location">
    <subcellularLocation>
        <location evidence="1">Cell membrane</location>
        <topology evidence="1">Multi-pass membrane protein</topology>
    </subcellularLocation>
</comment>
<organism evidence="8 9">
    <name type="scientific">Streptomyces actinomycinicus</name>
    <dbReference type="NCBI Taxonomy" id="1695166"/>
    <lineage>
        <taxon>Bacteria</taxon>
        <taxon>Bacillati</taxon>
        <taxon>Actinomycetota</taxon>
        <taxon>Actinomycetes</taxon>
        <taxon>Kitasatosporales</taxon>
        <taxon>Streptomycetaceae</taxon>
        <taxon>Streptomyces</taxon>
    </lineage>
</organism>
<dbReference type="GO" id="GO:0005886">
    <property type="term" value="C:plasma membrane"/>
    <property type="evidence" value="ECO:0007669"/>
    <property type="project" value="UniProtKB-SubCell"/>
</dbReference>
<comment type="caution">
    <text evidence="8">The sequence shown here is derived from an EMBL/GenBank/DDBJ whole genome shotgun (WGS) entry which is preliminary data.</text>
</comment>
<dbReference type="PANTHER" id="PTHR42718:SF42">
    <property type="entry name" value="EXPORT PROTEIN"/>
    <property type="match status" value="1"/>
</dbReference>
<keyword evidence="2 6" id="KW-0812">Transmembrane</keyword>
<dbReference type="PROSITE" id="PS50850">
    <property type="entry name" value="MFS"/>
    <property type="match status" value="1"/>
</dbReference>
<dbReference type="PANTHER" id="PTHR42718">
    <property type="entry name" value="MAJOR FACILITATOR SUPERFAMILY MULTIDRUG TRANSPORTER MFSC"/>
    <property type="match status" value="1"/>
</dbReference>
<dbReference type="AlphaFoldDB" id="A0A937EPT3"/>
<sequence length="168" mass="16389">MGYTPWQAGLRTLPLAAALAAGSLTAPRLLARLGERTPIAAGLALVVAAFAILAHTKATSGYAHLLIFEVIAGLGAGLGAAAGTETVMNAVPPSRAGLGSAVNDATRQVGASLAVAVQGSVLSTVVTDRLGSLGSLTAPTGVLPPFPATRQAFADGLTAAALTAGPSP</sequence>
<protein>
    <submittedName>
        <fullName evidence="8">MFS transporter</fullName>
    </submittedName>
</protein>
<gene>
    <name evidence="8" type="ORF">JK359_36045</name>
</gene>
<dbReference type="InterPro" id="IPR020846">
    <property type="entry name" value="MFS_dom"/>
</dbReference>
<dbReference type="GO" id="GO:0022857">
    <property type="term" value="F:transmembrane transporter activity"/>
    <property type="evidence" value="ECO:0007669"/>
    <property type="project" value="InterPro"/>
</dbReference>
<keyword evidence="5" id="KW-0046">Antibiotic resistance</keyword>
<evidence type="ECO:0000259" key="7">
    <source>
        <dbReference type="PROSITE" id="PS50850"/>
    </source>
</evidence>
<dbReference type="RefSeq" id="WP_201843842.1">
    <property type="nucleotide sequence ID" value="NZ_JAERRK010000030.1"/>
</dbReference>
<dbReference type="Proteomes" id="UP000661858">
    <property type="component" value="Unassembled WGS sequence"/>
</dbReference>
<dbReference type="GO" id="GO:0046677">
    <property type="term" value="P:response to antibiotic"/>
    <property type="evidence" value="ECO:0007669"/>
    <property type="project" value="UniProtKB-KW"/>
</dbReference>
<evidence type="ECO:0000256" key="3">
    <source>
        <dbReference type="ARBA" id="ARBA00022989"/>
    </source>
</evidence>
<evidence type="ECO:0000313" key="9">
    <source>
        <dbReference type="Proteomes" id="UP000661858"/>
    </source>
</evidence>
<dbReference type="SUPFAM" id="SSF103473">
    <property type="entry name" value="MFS general substrate transporter"/>
    <property type="match status" value="1"/>
</dbReference>
<proteinExistence type="predicted"/>
<feature type="transmembrane region" description="Helical" evidence="6">
    <location>
        <begin position="62"/>
        <end position="82"/>
    </location>
</feature>
<evidence type="ECO:0000256" key="5">
    <source>
        <dbReference type="ARBA" id="ARBA00023251"/>
    </source>
</evidence>
<evidence type="ECO:0000256" key="2">
    <source>
        <dbReference type="ARBA" id="ARBA00022692"/>
    </source>
</evidence>
<keyword evidence="4 6" id="KW-0472">Membrane</keyword>
<dbReference type="InterPro" id="IPR011701">
    <property type="entry name" value="MFS"/>
</dbReference>